<keyword evidence="2" id="KW-1185">Reference proteome</keyword>
<name>A0ACB9JV79_9ASTR</name>
<reference evidence="2" key="1">
    <citation type="journal article" date="2022" name="Mol. Ecol. Resour.">
        <title>The genomes of chicory, endive, great burdock and yacon provide insights into Asteraceae palaeo-polyploidization history and plant inulin production.</title>
        <authorList>
            <person name="Fan W."/>
            <person name="Wang S."/>
            <person name="Wang H."/>
            <person name="Wang A."/>
            <person name="Jiang F."/>
            <person name="Liu H."/>
            <person name="Zhao H."/>
            <person name="Xu D."/>
            <person name="Zhang Y."/>
        </authorList>
    </citation>
    <scope>NUCLEOTIDE SEQUENCE [LARGE SCALE GENOMIC DNA]</scope>
    <source>
        <strain evidence="2">cv. Yunnan</strain>
    </source>
</reference>
<comment type="caution">
    <text evidence="1">The sequence shown here is derived from an EMBL/GenBank/DDBJ whole genome shotgun (WGS) entry which is preliminary data.</text>
</comment>
<protein>
    <submittedName>
        <fullName evidence="1">Uncharacterized protein</fullName>
    </submittedName>
</protein>
<sequence>MADSHSPPPHSDRWHIQDGSDDEDEDEYDSEKFIIDFPLRFLSNLKAHFLLKEKPWKSGMNMKTTILSTEARSLGSDGSDDEDEDDSEKFIIDFPLRFLSDLEAHFRLNEKQWKSGMNIVRFDSAVLSGVSLMLCACINWLKLTSFVHTNYGMRSLVNSTDKLEVRIKELNQECCTISKSLTSRESLFLILEYENVYVMLGMRVLAVDDDPTCLKLLDCLLRKCQYQG</sequence>
<evidence type="ECO:0000313" key="1">
    <source>
        <dbReference type="EMBL" id="KAI3823947.1"/>
    </source>
</evidence>
<evidence type="ECO:0000313" key="2">
    <source>
        <dbReference type="Proteomes" id="UP001056120"/>
    </source>
</evidence>
<dbReference type="EMBL" id="CM042019">
    <property type="protein sequence ID" value="KAI3823947.1"/>
    <property type="molecule type" value="Genomic_DNA"/>
</dbReference>
<gene>
    <name evidence="1" type="ORF">L1987_05393</name>
</gene>
<proteinExistence type="predicted"/>
<organism evidence="1 2">
    <name type="scientific">Smallanthus sonchifolius</name>
    <dbReference type="NCBI Taxonomy" id="185202"/>
    <lineage>
        <taxon>Eukaryota</taxon>
        <taxon>Viridiplantae</taxon>
        <taxon>Streptophyta</taxon>
        <taxon>Embryophyta</taxon>
        <taxon>Tracheophyta</taxon>
        <taxon>Spermatophyta</taxon>
        <taxon>Magnoliopsida</taxon>
        <taxon>eudicotyledons</taxon>
        <taxon>Gunneridae</taxon>
        <taxon>Pentapetalae</taxon>
        <taxon>asterids</taxon>
        <taxon>campanulids</taxon>
        <taxon>Asterales</taxon>
        <taxon>Asteraceae</taxon>
        <taxon>Asteroideae</taxon>
        <taxon>Heliantheae alliance</taxon>
        <taxon>Millerieae</taxon>
        <taxon>Smallanthus</taxon>
    </lineage>
</organism>
<accession>A0ACB9JV79</accession>
<reference evidence="1 2" key="2">
    <citation type="journal article" date="2022" name="Mol. Ecol. Resour.">
        <title>The genomes of chicory, endive, great burdock and yacon provide insights into Asteraceae paleo-polyploidization history and plant inulin production.</title>
        <authorList>
            <person name="Fan W."/>
            <person name="Wang S."/>
            <person name="Wang H."/>
            <person name="Wang A."/>
            <person name="Jiang F."/>
            <person name="Liu H."/>
            <person name="Zhao H."/>
            <person name="Xu D."/>
            <person name="Zhang Y."/>
        </authorList>
    </citation>
    <scope>NUCLEOTIDE SEQUENCE [LARGE SCALE GENOMIC DNA]</scope>
    <source>
        <strain evidence="2">cv. Yunnan</strain>
        <tissue evidence="1">Leaves</tissue>
    </source>
</reference>
<dbReference type="Proteomes" id="UP001056120">
    <property type="component" value="Linkage Group LG02"/>
</dbReference>